<feature type="domain" description="U1-type" evidence="2">
    <location>
        <begin position="255"/>
        <end position="289"/>
    </location>
</feature>
<gene>
    <name evidence="3" type="ORF">SPLIT_LOCUS8816</name>
</gene>
<feature type="compositionally biased region" description="Basic and acidic residues" evidence="1">
    <location>
        <begin position="313"/>
        <end position="332"/>
    </location>
</feature>
<keyword evidence="4" id="KW-1185">Reference proteome</keyword>
<dbReference type="Proteomes" id="UP001153321">
    <property type="component" value="Chromosome 3"/>
</dbReference>
<feature type="domain" description="U1-type" evidence="2">
    <location>
        <begin position="169"/>
        <end position="203"/>
    </location>
</feature>
<accession>A0A9P0N8B0</accession>
<dbReference type="Pfam" id="PF12874">
    <property type="entry name" value="zf-met"/>
    <property type="match status" value="2"/>
</dbReference>
<feature type="domain" description="U1-type" evidence="2">
    <location>
        <begin position="116"/>
        <end position="150"/>
    </location>
</feature>
<dbReference type="InterPro" id="IPR013087">
    <property type="entry name" value="Znf_C2H2_type"/>
</dbReference>
<dbReference type="InterPro" id="IPR052644">
    <property type="entry name" value="ZMAT3"/>
</dbReference>
<organism evidence="3 4">
    <name type="scientific">Spodoptera littoralis</name>
    <name type="common">Egyptian cotton leafworm</name>
    <dbReference type="NCBI Taxonomy" id="7109"/>
    <lineage>
        <taxon>Eukaryota</taxon>
        <taxon>Metazoa</taxon>
        <taxon>Ecdysozoa</taxon>
        <taxon>Arthropoda</taxon>
        <taxon>Hexapoda</taxon>
        <taxon>Insecta</taxon>
        <taxon>Pterygota</taxon>
        <taxon>Neoptera</taxon>
        <taxon>Endopterygota</taxon>
        <taxon>Lepidoptera</taxon>
        <taxon>Glossata</taxon>
        <taxon>Ditrysia</taxon>
        <taxon>Noctuoidea</taxon>
        <taxon>Noctuidae</taxon>
        <taxon>Amphipyrinae</taxon>
        <taxon>Spodoptera</taxon>
    </lineage>
</organism>
<dbReference type="InterPro" id="IPR003604">
    <property type="entry name" value="Matrin/U1-like-C_Znf_C2H2"/>
</dbReference>
<dbReference type="PANTHER" id="PTHR46786">
    <property type="entry name" value="ZINC FINGER MATRIN-TYPE PROTEIN 3"/>
    <property type="match status" value="1"/>
</dbReference>
<evidence type="ECO:0000313" key="4">
    <source>
        <dbReference type="Proteomes" id="UP001153321"/>
    </source>
</evidence>
<dbReference type="GO" id="GO:0008270">
    <property type="term" value="F:zinc ion binding"/>
    <property type="evidence" value="ECO:0007669"/>
    <property type="project" value="InterPro"/>
</dbReference>
<dbReference type="InterPro" id="IPR036236">
    <property type="entry name" value="Znf_C2H2_sf"/>
</dbReference>
<dbReference type="GO" id="GO:0003676">
    <property type="term" value="F:nucleic acid binding"/>
    <property type="evidence" value="ECO:0007669"/>
    <property type="project" value="InterPro"/>
</dbReference>
<sequence length="345" mass="38785">MDYDKYDILNDDVCVGLENDDFSAYLNDEGEQAGDKKGNYTNFYGQKGSGSYGAGGYWLSGQGSQYTCGRSFEPSGGNGPPLPTKDIRLNPIGFLIRCGVPKQYLRGMPRALLKLMEPQFCGVCNMKLENDNSTRLHYNSKNHTSKQKKWLAQRAELGPHRPNETALKARELYCELCDVHITSKTHADSHYLGKSHRGVVEGRREPKNRYLLQRGMEGRLYSLIRREKKYLKSAEAIQKSTSKPKEPVKVVARPDLELCCKICKVTVTCIEQMASHMNGKKHLSKEKQHILKMMKLKPGAPEDANKTVSDADDASKHDVAKTSETPVQKECEGDNWCDGDGTWED</sequence>
<evidence type="ECO:0000259" key="2">
    <source>
        <dbReference type="SMART" id="SM00451"/>
    </source>
</evidence>
<reference evidence="3" key="1">
    <citation type="submission" date="2022-02" db="EMBL/GenBank/DDBJ databases">
        <authorList>
            <person name="King R."/>
        </authorList>
    </citation>
    <scope>NUCLEOTIDE SEQUENCE</scope>
</reference>
<evidence type="ECO:0000313" key="3">
    <source>
        <dbReference type="EMBL" id="CAH1643461.1"/>
    </source>
</evidence>
<dbReference type="SMART" id="SM00451">
    <property type="entry name" value="ZnF_U1"/>
    <property type="match status" value="3"/>
</dbReference>
<dbReference type="PANTHER" id="PTHR46786:SF1">
    <property type="entry name" value="ZINC FINGER MATRIN-TYPE PROTEIN 3"/>
    <property type="match status" value="1"/>
</dbReference>
<proteinExistence type="predicted"/>
<protein>
    <recommendedName>
        <fullName evidence="2">U1-type domain-containing protein</fullName>
    </recommendedName>
</protein>
<dbReference type="Gene3D" id="3.30.160.60">
    <property type="entry name" value="Classic Zinc Finger"/>
    <property type="match status" value="3"/>
</dbReference>
<feature type="compositionally biased region" description="Acidic residues" evidence="1">
    <location>
        <begin position="333"/>
        <end position="345"/>
    </location>
</feature>
<dbReference type="AlphaFoldDB" id="A0A9P0N8B0"/>
<evidence type="ECO:0000256" key="1">
    <source>
        <dbReference type="SAM" id="MobiDB-lite"/>
    </source>
</evidence>
<dbReference type="SUPFAM" id="SSF57667">
    <property type="entry name" value="beta-beta-alpha zinc fingers"/>
    <property type="match status" value="3"/>
</dbReference>
<dbReference type="EMBL" id="LR824534">
    <property type="protein sequence ID" value="CAH1643461.1"/>
    <property type="molecule type" value="Genomic_DNA"/>
</dbReference>
<feature type="region of interest" description="Disordered" evidence="1">
    <location>
        <begin position="297"/>
        <end position="345"/>
    </location>
</feature>
<name>A0A9P0N8B0_SPOLI</name>